<reference evidence="5" key="1">
    <citation type="submission" date="2023-03" db="EMBL/GenBank/DDBJ databases">
        <title>Andean soil-derived lignocellulolytic bacterial consortium as a source of novel taxa and putative plastic-active enzymes.</title>
        <authorList>
            <person name="Diaz-Garcia L."/>
            <person name="Chuvochina M."/>
            <person name="Feuerriegel G."/>
            <person name="Bunk B."/>
            <person name="Sproer C."/>
            <person name="Streit W.R."/>
            <person name="Rodriguez L.M."/>
            <person name="Overmann J."/>
            <person name="Jimenez D.J."/>
        </authorList>
    </citation>
    <scope>NUCLEOTIDE SEQUENCE</scope>
    <source>
        <strain evidence="5">MAG 7</strain>
    </source>
</reference>
<feature type="chain" id="PRO_5042482796" evidence="3">
    <location>
        <begin position="24"/>
        <end position="446"/>
    </location>
</feature>
<dbReference type="SUPFAM" id="SSF55031">
    <property type="entry name" value="Bacterial exopeptidase dimerisation domain"/>
    <property type="match status" value="1"/>
</dbReference>
<evidence type="ECO:0000256" key="2">
    <source>
        <dbReference type="PIRSR" id="PIRSR005962-1"/>
    </source>
</evidence>
<accession>A0AAJ5WVG8</accession>
<dbReference type="InterPro" id="IPR017439">
    <property type="entry name" value="Amidohydrolase"/>
</dbReference>
<dbReference type="NCBIfam" id="TIGR01891">
    <property type="entry name" value="amidohydrolases"/>
    <property type="match status" value="1"/>
</dbReference>
<dbReference type="GO" id="GO:0019877">
    <property type="term" value="P:diaminopimelate biosynthetic process"/>
    <property type="evidence" value="ECO:0007669"/>
    <property type="project" value="UniProtKB-ARBA"/>
</dbReference>
<evidence type="ECO:0000313" key="5">
    <source>
        <dbReference type="EMBL" id="WEK35115.1"/>
    </source>
</evidence>
<gene>
    <name evidence="5" type="ORF">P0Y53_21710</name>
</gene>
<feature type="signal peptide" evidence="3">
    <location>
        <begin position="1"/>
        <end position="23"/>
    </location>
</feature>
<dbReference type="AlphaFoldDB" id="A0AAJ5WVG8"/>
<organism evidence="5 6">
    <name type="scientific">Candidatus Pseudobacter hemicellulosilyticus</name>
    <dbReference type="NCBI Taxonomy" id="3121375"/>
    <lineage>
        <taxon>Bacteria</taxon>
        <taxon>Pseudomonadati</taxon>
        <taxon>Bacteroidota</taxon>
        <taxon>Chitinophagia</taxon>
        <taxon>Chitinophagales</taxon>
        <taxon>Chitinophagaceae</taxon>
        <taxon>Pseudobacter</taxon>
    </lineage>
</organism>
<dbReference type="GO" id="GO:0050118">
    <property type="term" value="F:N-acetyldiaminopimelate deacetylase activity"/>
    <property type="evidence" value="ECO:0007669"/>
    <property type="project" value="UniProtKB-ARBA"/>
</dbReference>
<dbReference type="Proteomes" id="UP001220610">
    <property type="component" value="Chromosome"/>
</dbReference>
<keyword evidence="3" id="KW-0732">Signal</keyword>
<evidence type="ECO:0000256" key="1">
    <source>
        <dbReference type="ARBA" id="ARBA00022801"/>
    </source>
</evidence>
<dbReference type="Gene3D" id="3.30.70.360">
    <property type="match status" value="1"/>
</dbReference>
<dbReference type="GO" id="GO:0046872">
    <property type="term" value="F:metal ion binding"/>
    <property type="evidence" value="ECO:0007669"/>
    <property type="project" value="UniProtKB-KW"/>
</dbReference>
<feature type="binding site" evidence="2">
    <location>
        <position position="145"/>
    </location>
    <ligand>
        <name>Mn(2+)</name>
        <dbReference type="ChEBI" id="CHEBI:29035"/>
        <label>2</label>
    </ligand>
</feature>
<dbReference type="FunFam" id="3.30.70.360:FF:000001">
    <property type="entry name" value="N-acetyldiaminopimelate deacetylase"/>
    <property type="match status" value="1"/>
</dbReference>
<feature type="binding site" evidence="2">
    <location>
        <position position="147"/>
    </location>
    <ligand>
        <name>Mn(2+)</name>
        <dbReference type="ChEBI" id="CHEBI:29035"/>
        <label>2</label>
    </ligand>
</feature>
<dbReference type="PANTHER" id="PTHR11014">
    <property type="entry name" value="PEPTIDASE M20 FAMILY MEMBER"/>
    <property type="match status" value="1"/>
</dbReference>
<dbReference type="Pfam" id="PF07687">
    <property type="entry name" value="M20_dimer"/>
    <property type="match status" value="1"/>
</dbReference>
<dbReference type="Pfam" id="PF01546">
    <property type="entry name" value="Peptidase_M20"/>
    <property type="match status" value="1"/>
</dbReference>
<keyword evidence="2" id="KW-0479">Metal-binding</keyword>
<dbReference type="PIRSF" id="PIRSF005962">
    <property type="entry name" value="Pept_M20D_amidohydro"/>
    <property type="match status" value="1"/>
</dbReference>
<evidence type="ECO:0000313" key="6">
    <source>
        <dbReference type="Proteomes" id="UP001220610"/>
    </source>
</evidence>
<dbReference type="Gene3D" id="3.40.630.10">
    <property type="entry name" value="Zn peptidases"/>
    <property type="match status" value="1"/>
</dbReference>
<comment type="cofactor">
    <cofactor evidence="2">
        <name>Mn(2+)</name>
        <dbReference type="ChEBI" id="CHEBI:29035"/>
    </cofactor>
    <text evidence="2">The Mn(2+) ion enhances activity.</text>
</comment>
<feature type="binding site" evidence="2">
    <location>
        <position position="212"/>
    </location>
    <ligand>
        <name>Mn(2+)</name>
        <dbReference type="ChEBI" id="CHEBI:29035"/>
        <label>2</label>
    </ligand>
</feature>
<evidence type="ECO:0000256" key="3">
    <source>
        <dbReference type="SAM" id="SignalP"/>
    </source>
</evidence>
<sequence>MNLLYRRIPLVLILACNLTNVQAQSKKITPLSSPITTLIAKQTAAIQERLVEWRRHIHQHPELSNREFKTAEYISAHLKALGLEVQTGIAKTGVVAILKGGKPGPVVALRADMDALPVAERVDLPFRSTVKAEYLGQTVPVMHACGHDSHIAMLMGTAEVLSALKKEVPGTVKFIFQPAEEGAPGDEEGGARLMVKEGVMDNPAVDAIFGIHIQSDIEAGKIEYKPGAFMAAADRFVIRIKGRQTHGSQPWKGVDPVMVGAAIINGLHIIVSRQSELTKAPVVVTVGKFQSGVRFNILPEEALLEGTIRTLDKEMQLATHERIKKIATGIAGTFGATAEVEIDTKTLVTYNDSALTGLMLPSLEAAAGKGNVNLRNWTTGAEDFSYFGTKAPALFFNVGGMPVGMEKTKAAPHHTPDFFIDDSRLDVGVKAFCQLVFDYAKLKGGK</sequence>
<dbReference type="InterPro" id="IPR002933">
    <property type="entry name" value="Peptidase_M20"/>
</dbReference>
<dbReference type="PANTHER" id="PTHR11014:SF63">
    <property type="entry name" value="METALLOPEPTIDASE, PUTATIVE (AFU_ORTHOLOGUE AFUA_6G09600)-RELATED"/>
    <property type="match status" value="1"/>
</dbReference>
<name>A0AAJ5WVG8_9BACT</name>
<dbReference type="SUPFAM" id="SSF53187">
    <property type="entry name" value="Zn-dependent exopeptidases"/>
    <property type="match status" value="1"/>
</dbReference>
<evidence type="ECO:0000259" key="4">
    <source>
        <dbReference type="Pfam" id="PF07687"/>
    </source>
</evidence>
<feature type="domain" description="Peptidase M20 dimerisation" evidence="4">
    <location>
        <begin position="236"/>
        <end position="327"/>
    </location>
</feature>
<dbReference type="InterPro" id="IPR036264">
    <property type="entry name" value="Bact_exopeptidase_dim_dom"/>
</dbReference>
<proteinExistence type="predicted"/>
<dbReference type="EMBL" id="CP119311">
    <property type="protein sequence ID" value="WEK35115.1"/>
    <property type="molecule type" value="Genomic_DNA"/>
</dbReference>
<keyword evidence="2" id="KW-0464">Manganese</keyword>
<feature type="binding site" evidence="2">
    <location>
        <position position="181"/>
    </location>
    <ligand>
        <name>Mn(2+)</name>
        <dbReference type="ChEBI" id="CHEBI:29035"/>
        <label>2</label>
    </ligand>
</feature>
<protein>
    <submittedName>
        <fullName evidence="5">Amidohydrolase</fullName>
    </submittedName>
</protein>
<dbReference type="InterPro" id="IPR011650">
    <property type="entry name" value="Peptidase_M20_dimer"/>
</dbReference>
<feature type="binding site" evidence="2">
    <location>
        <position position="414"/>
    </location>
    <ligand>
        <name>Mn(2+)</name>
        <dbReference type="ChEBI" id="CHEBI:29035"/>
        <label>2</label>
    </ligand>
</feature>
<keyword evidence="1" id="KW-0378">Hydrolase</keyword>